<feature type="non-terminal residue" evidence="1">
    <location>
        <position position="1"/>
    </location>
</feature>
<dbReference type="AlphaFoldDB" id="N6UCQ1"/>
<dbReference type="PROSITE" id="PS50836">
    <property type="entry name" value="DOMON"/>
    <property type="match status" value="1"/>
</dbReference>
<dbReference type="InterPro" id="IPR045266">
    <property type="entry name" value="DOH_DOMON"/>
</dbReference>
<dbReference type="EMBL" id="KB740694">
    <property type="protein sequence ID" value="ENN79445.1"/>
    <property type="molecule type" value="Genomic_DNA"/>
</dbReference>
<protein>
    <submittedName>
        <fullName evidence="1">Uncharacterized protein</fullName>
    </submittedName>
</protein>
<evidence type="ECO:0000313" key="1">
    <source>
        <dbReference type="EMBL" id="ENN79445.1"/>
    </source>
</evidence>
<proteinExistence type="predicted"/>
<dbReference type="InterPro" id="IPR005018">
    <property type="entry name" value="DOMON_domain"/>
</dbReference>
<accession>N6UCQ1</accession>
<dbReference type="OrthoDB" id="188511at2759"/>
<dbReference type="CDD" id="cd09631">
    <property type="entry name" value="DOMON_DOH"/>
    <property type="match status" value="1"/>
</dbReference>
<name>N6UCQ1_DENPD</name>
<dbReference type="HOGENOM" id="CLU_1699877_0_0_1"/>
<dbReference type="PANTHER" id="PTHR46901">
    <property type="entry name" value="GH04942P"/>
    <property type="match status" value="1"/>
</dbReference>
<dbReference type="PANTHER" id="PTHR46901:SF2">
    <property type="entry name" value="GH04942P"/>
    <property type="match status" value="1"/>
</dbReference>
<gene>
    <name evidence="1" type="ORF">YQE_04089</name>
</gene>
<sequence length="155" mass="17274">MDNFWGGKNDLTAALGFEKDGITTILFRKKLDATEPADHSIEEDLMHVIFAQGQEPGRYVHVPESGVETPQASQKDFYKPDELKYHGHRNQRGVASINFFEEKKDVMPAGAGATSDSAQNTDCGGLWKVPKGCSPENNTCEYSAKWELIPRKDEI</sequence>
<reference evidence="1" key="1">
    <citation type="journal article" date="2013" name="Genome Biol.">
        <title>Draft genome of the mountain pine beetle, Dendroctonus ponderosae Hopkins, a major forest pest.</title>
        <authorList>
            <person name="Keeling C.I."/>
            <person name="Yuen M.M."/>
            <person name="Liao N.Y."/>
            <person name="Docking T.R."/>
            <person name="Chan S.K."/>
            <person name="Taylor G.A."/>
            <person name="Palmquist D.L."/>
            <person name="Jackman S.D."/>
            <person name="Nguyen A."/>
            <person name="Li M."/>
            <person name="Henderson H."/>
            <person name="Janes J.K."/>
            <person name="Zhao Y."/>
            <person name="Pandoh P."/>
            <person name="Moore R."/>
            <person name="Sperling F.A."/>
            <person name="Huber D.P."/>
            <person name="Birol I."/>
            <person name="Jones S.J."/>
            <person name="Bohlmann J."/>
        </authorList>
    </citation>
    <scope>NUCLEOTIDE SEQUENCE</scope>
</reference>
<feature type="non-terminal residue" evidence="1">
    <location>
        <position position="155"/>
    </location>
</feature>
<organism evidence="1">
    <name type="scientific">Dendroctonus ponderosae</name>
    <name type="common">Mountain pine beetle</name>
    <dbReference type="NCBI Taxonomy" id="77166"/>
    <lineage>
        <taxon>Eukaryota</taxon>
        <taxon>Metazoa</taxon>
        <taxon>Ecdysozoa</taxon>
        <taxon>Arthropoda</taxon>
        <taxon>Hexapoda</taxon>
        <taxon>Insecta</taxon>
        <taxon>Pterygota</taxon>
        <taxon>Neoptera</taxon>
        <taxon>Endopterygota</taxon>
        <taxon>Coleoptera</taxon>
        <taxon>Polyphaga</taxon>
        <taxon>Cucujiformia</taxon>
        <taxon>Curculionidae</taxon>
        <taxon>Scolytinae</taxon>
        <taxon>Dendroctonus</taxon>
    </lineage>
</organism>